<keyword evidence="1" id="KW-0472">Membrane</keyword>
<organism evidence="2 3">
    <name type="scientific">Candidatus Spechtbacteria bacterium RIFCSPLOWO2_12_FULL_38_22</name>
    <dbReference type="NCBI Taxonomy" id="1802165"/>
    <lineage>
        <taxon>Bacteria</taxon>
        <taxon>Candidatus Spechtiibacteriota</taxon>
    </lineage>
</organism>
<keyword evidence="1" id="KW-1133">Transmembrane helix</keyword>
<feature type="transmembrane region" description="Helical" evidence="1">
    <location>
        <begin position="115"/>
        <end position="133"/>
    </location>
</feature>
<dbReference type="AlphaFoldDB" id="A0A1G2HGR4"/>
<proteinExistence type="predicted"/>
<keyword evidence="1" id="KW-0812">Transmembrane</keyword>
<gene>
    <name evidence="2" type="ORF">A3F94_01970</name>
</gene>
<dbReference type="EMBL" id="MHOK01000019">
    <property type="protein sequence ID" value="OGZ61692.1"/>
    <property type="molecule type" value="Genomic_DNA"/>
</dbReference>
<protein>
    <submittedName>
        <fullName evidence="2">Uncharacterized protein</fullName>
    </submittedName>
</protein>
<evidence type="ECO:0000313" key="2">
    <source>
        <dbReference type="EMBL" id="OGZ61692.1"/>
    </source>
</evidence>
<sequence>MERVLWTFWVQNSILDWNIVLGLEKGKMLHVYVRVPFGAGRVDRSGCRSDYDIRLYFVQSRRSYRPQLLLANGGALYLWRRSLHNFVSHTQFVMIRGLSMDSPEQGRGRGFMQELIVLLLVLFVIGYGFAHMFGGKTTADHYARWCKRQLRGVFLWIMRLIGRGLQRLGRWIVRKATPRRRDGNPPKTAGNP</sequence>
<name>A0A1G2HGR4_9BACT</name>
<reference evidence="2 3" key="1">
    <citation type="journal article" date="2016" name="Nat. Commun.">
        <title>Thousands of microbial genomes shed light on interconnected biogeochemical processes in an aquifer system.</title>
        <authorList>
            <person name="Anantharaman K."/>
            <person name="Brown C.T."/>
            <person name="Hug L.A."/>
            <person name="Sharon I."/>
            <person name="Castelle C.J."/>
            <person name="Probst A.J."/>
            <person name="Thomas B.C."/>
            <person name="Singh A."/>
            <person name="Wilkins M.J."/>
            <person name="Karaoz U."/>
            <person name="Brodie E.L."/>
            <person name="Williams K.H."/>
            <person name="Hubbard S.S."/>
            <person name="Banfield J.F."/>
        </authorList>
    </citation>
    <scope>NUCLEOTIDE SEQUENCE [LARGE SCALE GENOMIC DNA]</scope>
</reference>
<evidence type="ECO:0000313" key="3">
    <source>
        <dbReference type="Proteomes" id="UP000176770"/>
    </source>
</evidence>
<dbReference type="Proteomes" id="UP000176770">
    <property type="component" value="Unassembled WGS sequence"/>
</dbReference>
<comment type="caution">
    <text evidence="2">The sequence shown here is derived from an EMBL/GenBank/DDBJ whole genome shotgun (WGS) entry which is preliminary data.</text>
</comment>
<accession>A0A1G2HGR4</accession>
<evidence type="ECO:0000256" key="1">
    <source>
        <dbReference type="SAM" id="Phobius"/>
    </source>
</evidence>